<accession>A0ABP0E224</accession>
<gene>
    <name evidence="2" type="ORF">SEPCBS57363_005549</name>
</gene>
<feature type="region of interest" description="Disordered" evidence="1">
    <location>
        <begin position="548"/>
        <end position="569"/>
    </location>
</feature>
<evidence type="ECO:0000313" key="2">
    <source>
        <dbReference type="EMBL" id="CAK7273227.1"/>
    </source>
</evidence>
<feature type="compositionally biased region" description="Basic residues" evidence="1">
    <location>
        <begin position="550"/>
        <end position="559"/>
    </location>
</feature>
<feature type="region of interest" description="Disordered" evidence="1">
    <location>
        <begin position="431"/>
        <end position="457"/>
    </location>
</feature>
<feature type="region of interest" description="Disordered" evidence="1">
    <location>
        <begin position="1"/>
        <end position="57"/>
    </location>
</feature>
<feature type="region of interest" description="Disordered" evidence="1">
    <location>
        <begin position="103"/>
        <end position="122"/>
    </location>
</feature>
<protein>
    <submittedName>
        <fullName evidence="2">Uncharacterized protein</fullName>
    </submittedName>
</protein>
<comment type="caution">
    <text evidence="2">The sequence shown here is derived from an EMBL/GenBank/DDBJ whole genome shotgun (WGS) entry which is preliminary data.</text>
</comment>
<organism evidence="2 3">
    <name type="scientific">Sporothrix epigloea</name>
    <dbReference type="NCBI Taxonomy" id="1892477"/>
    <lineage>
        <taxon>Eukaryota</taxon>
        <taxon>Fungi</taxon>
        <taxon>Dikarya</taxon>
        <taxon>Ascomycota</taxon>
        <taxon>Pezizomycotina</taxon>
        <taxon>Sordariomycetes</taxon>
        <taxon>Sordariomycetidae</taxon>
        <taxon>Ophiostomatales</taxon>
        <taxon>Ophiostomataceae</taxon>
        <taxon>Sporothrix</taxon>
    </lineage>
</organism>
<dbReference type="Proteomes" id="UP001642501">
    <property type="component" value="Unassembled WGS sequence"/>
</dbReference>
<feature type="region of interest" description="Disordered" evidence="1">
    <location>
        <begin position="212"/>
        <end position="236"/>
    </location>
</feature>
<evidence type="ECO:0000313" key="3">
    <source>
        <dbReference type="Proteomes" id="UP001642501"/>
    </source>
</evidence>
<sequence length="569" mass="62756">MTDHSVEAANAPAFQPSVGDDEASAPAPPVSSSPAQPEKSERLSRTTRTHPSYPDPGSLFDILRENNSLSLFVLPIVWTDAHSRLLGARFIIREPILKPTLPSCSGGRSDVSPHGSSTTLYRPNETAEALSYDLTSLLSRDDTRPFSKSRAIKNVLSTLFKSAFSRPKSAAELDLHFGDRIYRSVVRVPVLWENAETVDSCSFDSAATRPISSFGHAPNATRETDDSQRLSSVRASQDASDGPIVAFVNRSQLSSIRKNLFRIVPGPEGGDRYNTPVSRLQGLRSKQLIPAELDQDSYLTSVFVAMAQSHFYERAKSRVASQAYWWSSRLFGDRVTRVLDFHDLKLRIITHDEKTSEFIVYTAVVTAAFLRRFLEPLKAAENVQEQAGLNIEYTRVSVWPILGLRERLGEALGRDLVGELEDATKLFTDEANQSKIQDDAGDKTDEMADKADSNNMATKRTVEDTDADHAAHHQEVQEVTESLCSQEEFRRFKRKRIDNISVPGMMSVSFTSESESSVNGAVGDHSSGVTVDTSPAAAAAVTILSPTLSPRKKRHHTRRSLSTSSLAVF</sequence>
<keyword evidence="3" id="KW-1185">Reference proteome</keyword>
<dbReference type="EMBL" id="CAWUOM010000127">
    <property type="protein sequence ID" value="CAK7273227.1"/>
    <property type="molecule type" value="Genomic_DNA"/>
</dbReference>
<name>A0ABP0E224_9PEZI</name>
<feature type="compositionally biased region" description="Low complexity" evidence="1">
    <location>
        <begin position="560"/>
        <end position="569"/>
    </location>
</feature>
<feature type="compositionally biased region" description="Basic and acidic residues" evidence="1">
    <location>
        <begin position="436"/>
        <end position="452"/>
    </location>
</feature>
<evidence type="ECO:0000256" key="1">
    <source>
        <dbReference type="SAM" id="MobiDB-lite"/>
    </source>
</evidence>
<proteinExistence type="predicted"/>
<reference evidence="2 3" key="1">
    <citation type="submission" date="2024-01" db="EMBL/GenBank/DDBJ databases">
        <authorList>
            <person name="Allen C."/>
            <person name="Tagirdzhanova G."/>
        </authorList>
    </citation>
    <scope>NUCLEOTIDE SEQUENCE [LARGE SCALE GENOMIC DNA]</scope>
    <source>
        <strain evidence="2 3">CBS 573.63</strain>
    </source>
</reference>